<dbReference type="AlphaFoldDB" id="A0A8B6BJ11"/>
<dbReference type="InterPro" id="IPR057244">
    <property type="entry name" value="GAIN_B"/>
</dbReference>
<evidence type="ECO:0000259" key="11">
    <source>
        <dbReference type="PROSITE" id="PS50221"/>
    </source>
</evidence>
<dbReference type="InterPro" id="IPR000203">
    <property type="entry name" value="GPS"/>
</dbReference>
<dbReference type="PROSITE" id="PS50261">
    <property type="entry name" value="G_PROTEIN_RECEP_F2_4"/>
    <property type="match status" value="1"/>
</dbReference>
<evidence type="ECO:0000256" key="9">
    <source>
        <dbReference type="PIRSR" id="PIRSR602157-2"/>
    </source>
</evidence>
<dbReference type="GO" id="GO:0004930">
    <property type="term" value="F:G protein-coupled receptor activity"/>
    <property type="evidence" value="ECO:0007669"/>
    <property type="project" value="InterPro"/>
</dbReference>
<feature type="domain" description="GAIN-B" evidence="11">
    <location>
        <begin position="791"/>
        <end position="945"/>
    </location>
</feature>
<dbReference type="Pfam" id="PF00002">
    <property type="entry name" value="7tm_2"/>
    <property type="match status" value="1"/>
</dbReference>
<comment type="subcellular location">
    <subcellularLocation>
        <location evidence="1">Membrane</location>
        <topology evidence="1">Multi-pass membrane protein</topology>
    </subcellularLocation>
</comment>
<dbReference type="GO" id="GO:0031419">
    <property type="term" value="F:cobalamin binding"/>
    <property type="evidence" value="ECO:0007669"/>
    <property type="project" value="InterPro"/>
</dbReference>
<feature type="transmembrane region" description="Helical" evidence="10">
    <location>
        <begin position="1028"/>
        <end position="1048"/>
    </location>
</feature>
<feature type="disulfide bond" evidence="9">
    <location>
        <begin position="205"/>
        <end position="242"/>
    </location>
</feature>
<comment type="similarity">
    <text evidence="2">Belongs to the G-protein coupled receptor 2 family. Adhesion G-protein coupled receptor (ADGR) subfamily.</text>
</comment>
<sequence>MYYCQLSDNDITYETGLFKNTNFEPNYLKILVEMFKDITILSILIQMAGGFLLPKGENHTGCSGQIMLTGDKVRQCAIEDGTRMLLEQRNTEWGWGERSEAEAIIALHLANDAWFSKKDPASYISVKQMNLDLLSAISNDVALTNPAWGRGKLAHYVLGLTATCQDPRNFYGHNLIDKLQNHLNVSSKHFQNNKFAYALVVLSLCNANATVDEAYLKDISTEPGNYTFGVDEAAMVYLAYACVNDAAYSSQSKAAFRYILHKRDSKGLYGNEYSTALAVQAIFASHNKSLESLSDAGIAYMAKSIDRSKNPHKSMLLSVLPALAKKSYIDVGRTPCISDIIVTTSPSSKVFSIKITVINNVSGHFNRVWSVSLNEGQTLFNALQNLQAADSSFSFTSTTTTYGQSIRSVCGMDALTVNRQYWQMLDSNDTPLSTGEIILGLLLFYCKMIYPIQLTTERILTSEDTTTNESRLSSSSEVSDTQELTTTGFVTTVDVVKTFNTSPFERTITHNDSMSNRIAAVGDVKHIGSTKLPPGTSIASATINISTKECGDGDAGFCRILQYVMNRTITPSTPQTTSPTTNTTTVLTTAETDYISKTLQSYISKTAAVTFPTTTKRVVTFTTTTKTFKPTPVNLVSMTTVSKSTSPSTTTNFLDLLLHVIDKSNLNISLTDIPPTLKTVIDEVNAHNSTNVDIATVNSILTQLDMLTNGTTQFGIPELSNILLNISKWKTSNTATIEKSASVISNLMETVSNNASIATASEETNAMQNILLTMQNIVTSSVTTAVSITSSAVDISTRTVEENITSSFEVFTSGGNIVLSHKLFINRIVRISTVVFQETLGEKLGGSNNFGGAEVSSNVVAVSLEELNNTSPSAIAVNETGAIIITLPTEIRRREKRRICTYWDFNLKGWASDVGVILDKNDTYTTCMFDHLTNFAVLVMYFDDEKEVSINQENILMIMTTIGCSISITCLGMTVVAFAYLKLMCKETILIHGNLSIALLIGQLVMVASNDAIENTVACKVVAMVMHYFFLSSFSWMMVEGIALYLSCTRGLYNQGNKRMKYCAVGWGFPLLIVIVSIGAEFPNYGTGERHSCWLSTDDGLIWAFMGPMLIIIMFNMFVLGLVVKVFLSLQTISTKSETAKIRASIRAMVFLLPLLGITWLLGILVPLHATFHYLFVVGNSLQIRKKFLEKKKRLSSTQRTFADPDMTVIVKRNKRVGYHTNLSKAFI</sequence>
<feature type="transmembrane region" description="Helical" evidence="10">
    <location>
        <begin position="1149"/>
        <end position="1176"/>
    </location>
</feature>
<keyword evidence="8" id="KW-0170">Cobalt</keyword>
<dbReference type="Gene3D" id="1.50.10.20">
    <property type="match status" value="1"/>
</dbReference>
<evidence type="ECO:0000256" key="8">
    <source>
        <dbReference type="PIRSR" id="PIRSR602157-1"/>
    </source>
</evidence>
<reference evidence="13" key="1">
    <citation type="submission" date="2018-11" db="EMBL/GenBank/DDBJ databases">
        <authorList>
            <person name="Alioto T."/>
            <person name="Alioto T."/>
        </authorList>
    </citation>
    <scope>NUCLEOTIDE SEQUENCE</scope>
</reference>
<dbReference type="InterPro" id="IPR046338">
    <property type="entry name" value="GAIN_dom_sf"/>
</dbReference>
<dbReference type="InterPro" id="IPR000832">
    <property type="entry name" value="GPCR_2_secretin-like"/>
</dbReference>
<dbReference type="PROSITE" id="PS50221">
    <property type="entry name" value="GAIN_B"/>
    <property type="match status" value="1"/>
</dbReference>
<accession>A0A8B6BJ11</accession>
<dbReference type="Proteomes" id="UP000596742">
    <property type="component" value="Unassembled WGS sequence"/>
</dbReference>
<keyword evidence="6 9" id="KW-1015">Disulfide bond</keyword>
<evidence type="ECO:0000313" key="13">
    <source>
        <dbReference type="EMBL" id="VDH90838.1"/>
    </source>
</evidence>
<feature type="binding site" evidence="8">
    <location>
        <position position="432"/>
    </location>
    <ligand>
        <name>cyanocob(III)alamin</name>
        <dbReference type="ChEBI" id="CHEBI:17439"/>
    </ligand>
</feature>
<evidence type="ECO:0000256" key="10">
    <source>
        <dbReference type="SAM" id="Phobius"/>
    </source>
</evidence>
<feature type="transmembrane region" description="Helical" evidence="10">
    <location>
        <begin position="988"/>
        <end position="1008"/>
    </location>
</feature>
<dbReference type="Gene3D" id="2.170.130.30">
    <property type="match status" value="1"/>
</dbReference>
<gene>
    <name evidence="13" type="ORF">MGAL_10B003777</name>
</gene>
<feature type="binding site" evidence="8">
    <location>
        <position position="231"/>
    </location>
    <ligand>
        <name>cyanocob(III)alamin</name>
        <dbReference type="ChEBI" id="CHEBI:17439"/>
    </ligand>
</feature>
<dbReference type="PRINTS" id="PR00249">
    <property type="entry name" value="GPCRSECRETIN"/>
</dbReference>
<keyword evidence="13" id="KW-0675">Receptor</keyword>
<evidence type="ECO:0000256" key="3">
    <source>
        <dbReference type="ARBA" id="ARBA00022692"/>
    </source>
</evidence>
<dbReference type="Pfam" id="PF01122">
    <property type="entry name" value="Cobalamin_bind"/>
    <property type="match status" value="1"/>
</dbReference>
<dbReference type="EMBL" id="UYJE01000176">
    <property type="protein sequence ID" value="VDH90838.1"/>
    <property type="molecule type" value="Genomic_DNA"/>
</dbReference>
<feature type="transmembrane region" description="Helical" evidence="10">
    <location>
        <begin position="1060"/>
        <end position="1080"/>
    </location>
</feature>
<keyword evidence="7" id="KW-0325">Glycoprotein</keyword>
<dbReference type="GO" id="GO:0015889">
    <property type="term" value="P:cobalamin transport"/>
    <property type="evidence" value="ECO:0007669"/>
    <property type="project" value="InterPro"/>
</dbReference>
<protein>
    <submittedName>
        <fullName evidence="13">G protein-coupled receptor 133</fullName>
    </submittedName>
</protein>
<evidence type="ECO:0000256" key="7">
    <source>
        <dbReference type="ARBA" id="ARBA00023180"/>
    </source>
</evidence>
<dbReference type="InterPro" id="IPR017981">
    <property type="entry name" value="GPCR_2-like_7TM"/>
</dbReference>
<dbReference type="InterPro" id="IPR002157">
    <property type="entry name" value="Cbl-bd_prot"/>
</dbReference>
<evidence type="ECO:0000313" key="14">
    <source>
        <dbReference type="Proteomes" id="UP000596742"/>
    </source>
</evidence>
<dbReference type="SMART" id="SM00303">
    <property type="entry name" value="GPS"/>
    <property type="match status" value="1"/>
</dbReference>
<evidence type="ECO:0000259" key="12">
    <source>
        <dbReference type="PROSITE" id="PS50261"/>
    </source>
</evidence>
<dbReference type="GO" id="GO:0005886">
    <property type="term" value="C:plasma membrane"/>
    <property type="evidence" value="ECO:0007669"/>
    <property type="project" value="TreeGrafter"/>
</dbReference>
<keyword evidence="14" id="KW-1185">Reference proteome</keyword>
<dbReference type="FunFam" id="1.20.1070.10:FF:000058">
    <property type="entry name" value="Adhesion G protein-coupled receptor F5"/>
    <property type="match status" value="1"/>
</dbReference>
<dbReference type="Pfam" id="PF01825">
    <property type="entry name" value="GPS"/>
    <property type="match status" value="1"/>
</dbReference>
<feature type="transmembrane region" description="Helical" evidence="10">
    <location>
        <begin position="1100"/>
        <end position="1128"/>
    </location>
</feature>
<feature type="binding site" evidence="8">
    <location>
        <position position="271"/>
    </location>
    <ligand>
        <name>cyanocob(III)alamin</name>
        <dbReference type="ChEBI" id="CHEBI:17439"/>
    </ligand>
</feature>
<evidence type="ECO:0000256" key="4">
    <source>
        <dbReference type="ARBA" id="ARBA00022989"/>
    </source>
</evidence>
<feature type="domain" description="G-protein coupled receptors family 2 profile 2" evidence="12">
    <location>
        <begin position="956"/>
        <end position="1183"/>
    </location>
</feature>
<feature type="transmembrane region" description="Helical" evidence="10">
    <location>
        <begin position="955"/>
        <end position="981"/>
    </location>
</feature>
<evidence type="ECO:0000256" key="5">
    <source>
        <dbReference type="ARBA" id="ARBA00023136"/>
    </source>
</evidence>
<dbReference type="PANTHER" id="PTHR12011:SF347">
    <property type="entry name" value="FI21270P1-RELATED"/>
    <property type="match status" value="1"/>
</dbReference>
<proteinExistence type="inferred from homology"/>
<keyword evidence="4 10" id="KW-1133">Transmembrane helix</keyword>
<dbReference type="GO" id="GO:0007166">
    <property type="term" value="P:cell surface receptor signaling pathway"/>
    <property type="evidence" value="ECO:0007669"/>
    <property type="project" value="InterPro"/>
</dbReference>
<comment type="caution">
    <text evidence="13">The sequence shown here is derived from an EMBL/GenBank/DDBJ whole genome shotgun (WGS) entry which is preliminary data.</text>
</comment>
<evidence type="ECO:0000256" key="6">
    <source>
        <dbReference type="ARBA" id="ARBA00023157"/>
    </source>
</evidence>
<dbReference type="PANTHER" id="PTHR12011">
    <property type="entry name" value="ADHESION G-PROTEIN COUPLED RECEPTOR"/>
    <property type="match status" value="1"/>
</dbReference>
<evidence type="ECO:0000256" key="1">
    <source>
        <dbReference type="ARBA" id="ARBA00004141"/>
    </source>
</evidence>
<keyword evidence="3 10" id="KW-0812">Transmembrane</keyword>
<organism evidence="13 14">
    <name type="scientific">Mytilus galloprovincialis</name>
    <name type="common">Mediterranean mussel</name>
    <dbReference type="NCBI Taxonomy" id="29158"/>
    <lineage>
        <taxon>Eukaryota</taxon>
        <taxon>Metazoa</taxon>
        <taxon>Spiralia</taxon>
        <taxon>Lophotrochozoa</taxon>
        <taxon>Mollusca</taxon>
        <taxon>Bivalvia</taxon>
        <taxon>Autobranchia</taxon>
        <taxon>Pteriomorphia</taxon>
        <taxon>Mytilida</taxon>
        <taxon>Mytiloidea</taxon>
        <taxon>Mytilidae</taxon>
        <taxon>Mytilinae</taxon>
        <taxon>Mytilus</taxon>
    </lineage>
</organism>
<name>A0A8B6BJ11_MYTGA</name>
<dbReference type="Gene3D" id="1.20.1070.10">
    <property type="entry name" value="Rhodopsin 7-helix transmembrane proteins"/>
    <property type="match status" value="1"/>
</dbReference>
<evidence type="ECO:0000256" key="2">
    <source>
        <dbReference type="ARBA" id="ARBA00007343"/>
    </source>
</evidence>
<dbReference type="OrthoDB" id="1100386at2759"/>
<keyword evidence="5 10" id="KW-0472">Membrane</keyword>
<dbReference type="Gene3D" id="2.60.220.50">
    <property type="match status" value="1"/>
</dbReference>